<sequence>MKGYAIFLLATLGLAACTPAQKMPEPMPVLTQPVEQPAPPQDNPGSLYSPGEADFLFTDNRARRVGDIVLVNIVETSSGKHKADTTSDRTANMNMGIENFFGRGKAKLPLVGSIGDTGTTPLLKAGVANTFEGTGETSRSSNVSATVAARVVQVLPGGVMQVEGARQVKVNNETQILVVRGLVRSKDVRPDNSVTSNQLANAQIEYYGQGVLADKQRPGWLTRILDNAWPF</sequence>
<dbReference type="RefSeq" id="WP_167940075.1">
    <property type="nucleotide sequence ID" value="NZ_JAATJA010000001.1"/>
</dbReference>
<organism evidence="10 11">
    <name type="scientific">Desulfobaculum xiamenense</name>
    <dbReference type="NCBI Taxonomy" id="995050"/>
    <lineage>
        <taxon>Bacteria</taxon>
        <taxon>Pseudomonadati</taxon>
        <taxon>Thermodesulfobacteriota</taxon>
        <taxon>Desulfovibrionia</taxon>
        <taxon>Desulfovibrionales</taxon>
        <taxon>Desulfovibrionaceae</taxon>
        <taxon>Desulfobaculum</taxon>
    </lineage>
</organism>
<keyword evidence="5 7" id="KW-0975">Bacterial flagellum</keyword>
<comment type="caution">
    <text evidence="10">The sequence shown here is derived from an EMBL/GenBank/DDBJ whole genome shotgun (WGS) entry which is preliminary data.</text>
</comment>
<keyword evidence="7" id="KW-0449">Lipoprotein</keyword>
<feature type="region of interest" description="Disordered" evidence="8">
    <location>
        <begin position="26"/>
        <end position="49"/>
    </location>
</feature>
<dbReference type="AlphaFoldDB" id="A0A846QLC9"/>
<dbReference type="Pfam" id="PF02107">
    <property type="entry name" value="FlgH"/>
    <property type="match status" value="1"/>
</dbReference>
<dbReference type="PROSITE" id="PS51257">
    <property type="entry name" value="PROKAR_LIPOPROTEIN"/>
    <property type="match status" value="1"/>
</dbReference>
<dbReference type="InterPro" id="IPR000527">
    <property type="entry name" value="Flag_Lring"/>
</dbReference>
<evidence type="ECO:0000256" key="6">
    <source>
        <dbReference type="ARBA" id="ARBA00023237"/>
    </source>
</evidence>
<evidence type="ECO:0000256" key="5">
    <source>
        <dbReference type="ARBA" id="ARBA00023143"/>
    </source>
</evidence>
<accession>A0A846QLC9</accession>
<evidence type="ECO:0000256" key="7">
    <source>
        <dbReference type="HAMAP-Rule" id="MF_00415"/>
    </source>
</evidence>
<protein>
    <recommendedName>
        <fullName evidence="7">Flagellar L-ring protein</fullName>
    </recommendedName>
    <alternativeName>
        <fullName evidence="7">Basal body L-ring protein</fullName>
    </alternativeName>
</protein>
<proteinExistence type="inferred from homology"/>
<dbReference type="GO" id="GO:0003774">
    <property type="term" value="F:cytoskeletal motor activity"/>
    <property type="evidence" value="ECO:0007669"/>
    <property type="project" value="InterPro"/>
</dbReference>
<dbReference type="GO" id="GO:0009279">
    <property type="term" value="C:cell outer membrane"/>
    <property type="evidence" value="ECO:0007669"/>
    <property type="project" value="UniProtKB-SubCell"/>
</dbReference>
<evidence type="ECO:0000256" key="9">
    <source>
        <dbReference type="SAM" id="SignalP"/>
    </source>
</evidence>
<gene>
    <name evidence="7" type="primary">flgH</name>
    <name evidence="10" type="ORF">GGQ74_000623</name>
</gene>
<feature type="chain" id="PRO_5032315051" description="Flagellar L-ring protein" evidence="9">
    <location>
        <begin position="23"/>
        <end position="231"/>
    </location>
</feature>
<evidence type="ECO:0000256" key="2">
    <source>
        <dbReference type="ARBA" id="ARBA00006929"/>
    </source>
</evidence>
<dbReference type="PANTHER" id="PTHR34933:SF1">
    <property type="entry name" value="FLAGELLAR L-RING PROTEIN"/>
    <property type="match status" value="1"/>
</dbReference>
<comment type="similarity">
    <text evidence="2 7">Belongs to the FlgH family.</text>
</comment>
<dbReference type="GO" id="GO:0009427">
    <property type="term" value="C:bacterial-type flagellum basal body, distal rod, L ring"/>
    <property type="evidence" value="ECO:0007669"/>
    <property type="project" value="InterPro"/>
</dbReference>
<keyword evidence="10" id="KW-0966">Cell projection</keyword>
<dbReference type="HAMAP" id="MF_00415">
    <property type="entry name" value="FlgH"/>
    <property type="match status" value="1"/>
</dbReference>
<keyword evidence="4 7" id="KW-0472">Membrane</keyword>
<dbReference type="Proteomes" id="UP000580856">
    <property type="component" value="Unassembled WGS sequence"/>
</dbReference>
<evidence type="ECO:0000256" key="3">
    <source>
        <dbReference type="ARBA" id="ARBA00022729"/>
    </source>
</evidence>
<dbReference type="PRINTS" id="PR01008">
    <property type="entry name" value="FLGLRINGFLGH"/>
</dbReference>
<evidence type="ECO:0000256" key="8">
    <source>
        <dbReference type="SAM" id="MobiDB-lite"/>
    </source>
</evidence>
<keyword evidence="10" id="KW-0969">Cilium</keyword>
<comment type="function">
    <text evidence="1 7">Assembles around the rod to form the L-ring and probably protects the motor/basal body from shearing forces during rotation.</text>
</comment>
<name>A0A846QLC9_9BACT</name>
<comment type="subcellular location">
    <subcellularLocation>
        <location evidence="7">Cell outer membrane</location>
        <topology evidence="7">Lipid-anchor</topology>
    </subcellularLocation>
    <subcellularLocation>
        <location evidence="7">Bacterial flagellum basal body</location>
    </subcellularLocation>
</comment>
<keyword evidence="10" id="KW-0282">Flagellum</keyword>
<evidence type="ECO:0000313" key="11">
    <source>
        <dbReference type="Proteomes" id="UP000580856"/>
    </source>
</evidence>
<dbReference type="PANTHER" id="PTHR34933">
    <property type="entry name" value="FLAGELLAR L-RING PROTEIN"/>
    <property type="match status" value="1"/>
</dbReference>
<dbReference type="NCBIfam" id="NF009336">
    <property type="entry name" value="PRK12696.1"/>
    <property type="match status" value="1"/>
</dbReference>
<reference evidence="10 11" key="1">
    <citation type="submission" date="2020-03" db="EMBL/GenBank/DDBJ databases">
        <title>Genomic Encyclopedia of Type Strains, Phase IV (KMG-IV): sequencing the most valuable type-strain genomes for metagenomic binning, comparative biology and taxonomic classification.</title>
        <authorList>
            <person name="Goeker M."/>
        </authorList>
    </citation>
    <scope>NUCLEOTIDE SEQUENCE [LARGE SCALE GENOMIC DNA]</scope>
    <source>
        <strain evidence="10 11">DSM 24233</strain>
    </source>
</reference>
<keyword evidence="6 7" id="KW-0998">Cell outer membrane</keyword>
<dbReference type="EMBL" id="JAATJA010000001">
    <property type="protein sequence ID" value="NJB66983.1"/>
    <property type="molecule type" value="Genomic_DNA"/>
</dbReference>
<evidence type="ECO:0000256" key="1">
    <source>
        <dbReference type="ARBA" id="ARBA00002591"/>
    </source>
</evidence>
<comment type="subunit">
    <text evidence="7">The basal body constitutes a major portion of the flagellar organelle and consists of four rings (L,P,S, and M) mounted on a central rod.</text>
</comment>
<evidence type="ECO:0000256" key="4">
    <source>
        <dbReference type="ARBA" id="ARBA00023136"/>
    </source>
</evidence>
<evidence type="ECO:0000313" key="10">
    <source>
        <dbReference type="EMBL" id="NJB66983.1"/>
    </source>
</evidence>
<feature type="signal peptide" evidence="9">
    <location>
        <begin position="1"/>
        <end position="22"/>
    </location>
</feature>
<dbReference type="GO" id="GO:0071973">
    <property type="term" value="P:bacterial-type flagellum-dependent cell motility"/>
    <property type="evidence" value="ECO:0007669"/>
    <property type="project" value="InterPro"/>
</dbReference>
<keyword evidence="3 7" id="KW-0732">Signal</keyword>
<keyword evidence="11" id="KW-1185">Reference proteome</keyword>